<proteinExistence type="predicted"/>
<reference evidence="2 3" key="1">
    <citation type="submission" date="2015-06" db="EMBL/GenBank/DDBJ databases">
        <title>Draft genome of the ant-associated black yeast Phialophora attae CBS 131958.</title>
        <authorList>
            <person name="Moreno L.F."/>
            <person name="Stielow B.J."/>
            <person name="de Hoog S."/>
            <person name="Vicente V.A."/>
            <person name="Weiss V.A."/>
            <person name="de Vries M."/>
            <person name="Cruz L.M."/>
            <person name="Souza E.M."/>
        </authorList>
    </citation>
    <scope>NUCLEOTIDE SEQUENCE [LARGE SCALE GENOMIC DNA]</scope>
    <source>
        <strain evidence="2 3">CBS 131958</strain>
    </source>
</reference>
<comment type="caution">
    <text evidence="2">The sequence shown here is derived from an EMBL/GenBank/DDBJ whole genome shotgun (WGS) entry which is preliminary data.</text>
</comment>
<name>A0A0N1HCA6_9EURO</name>
<protein>
    <recommendedName>
        <fullName evidence="4">RutC family protein</fullName>
    </recommendedName>
</protein>
<gene>
    <name evidence="2" type="ORF">AB675_8026</name>
</gene>
<dbReference type="VEuPathDB" id="FungiDB:AB675_8026"/>
<dbReference type="EMBL" id="LFJN01000010">
    <property type="protein sequence ID" value="KPI41362.1"/>
    <property type="molecule type" value="Genomic_DNA"/>
</dbReference>
<dbReference type="InterPro" id="IPR006175">
    <property type="entry name" value="YjgF/YER057c/UK114"/>
</dbReference>
<evidence type="ECO:0000313" key="3">
    <source>
        <dbReference type="Proteomes" id="UP000038010"/>
    </source>
</evidence>
<sequence length="143" mass="15441">MADHPNQTFNPSSHSPFSPTYSHISRIPLSSTHTLISVAGQVGHNPTTNTTGATLAEQCTIAFANVDKCLAAAGARKEDIVQVRQYVVDLLRGGKGQDPERARLYVEWMGGLKPPSTLLGVEALAREDLKYEIEVIAVVRSEG</sequence>
<dbReference type="PANTHER" id="PTHR43857">
    <property type="entry name" value="BLR7761 PROTEIN"/>
    <property type="match status" value="1"/>
</dbReference>
<evidence type="ECO:0000256" key="1">
    <source>
        <dbReference type="SAM" id="MobiDB-lite"/>
    </source>
</evidence>
<dbReference type="Gene3D" id="3.30.1330.40">
    <property type="entry name" value="RutC-like"/>
    <property type="match status" value="1"/>
</dbReference>
<dbReference type="OrthoDB" id="309640at2759"/>
<dbReference type="Pfam" id="PF01042">
    <property type="entry name" value="Ribonuc_L-PSP"/>
    <property type="match status" value="1"/>
</dbReference>
<dbReference type="GeneID" id="28740320"/>
<dbReference type="STRING" id="1664694.A0A0N1HCA6"/>
<keyword evidence="3" id="KW-1185">Reference proteome</keyword>
<dbReference type="InterPro" id="IPR035959">
    <property type="entry name" value="RutC-like_sf"/>
</dbReference>
<dbReference type="Proteomes" id="UP000038010">
    <property type="component" value="Unassembled WGS sequence"/>
</dbReference>
<dbReference type="CDD" id="cd00448">
    <property type="entry name" value="YjgF_YER057c_UK114_family"/>
    <property type="match status" value="1"/>
</dbReference>
<accession>A0A0N1HCA6</accession>
<dbReference type="PANTHER" id="PTHR43857:SF1">
    <property type="entry name" value="YJGH FAMILY PROTEIN"/>
    <property type="match status" value="1"/>
</dbReference>
<organism evidence="2 3">
    <name type="scientific">Cyphellophora attinorum</name>
    <dbReference type="NCBI Taxonomy" id="1664694"/>
    <lineage>
        <taxon>Eukaryota</taxon>
        <taxon>Fungi</taxon>
        <taxon>Dikarya</taxon>
        <taxon>Ascomycota</taxon>
        <taxon>Pezizomycotina</taxon>
        <taxon>Eurotiomycetes</taxon>
        <taxon>Chaetothyriomycetidae</taxon>
        <taxon>Chaetothyriales</taxon>
        <taxon>Cyphellophoraceae</taxon>
        <taxon>Cyphellophora</taxon>
    </lineage>
</organism>
<feature type="region of interest" description="Disordered" evidence="1">
    <location>
        <begin position="1"/>
        <end position="21"/>
    </location>
</feature>
<dbReference type="AlphaFoldDB" id="A0A0N1HCA6"/>
<evidence type="ECO:0008006" key="4">
    <source>
        <dbReference type="Google" id="ProtNLM"/>
    </source>
</evidence>
<evidence type="ECO:0000313" key="2">
    <source>
        <dbReference type="EMBL" id="KPI41362.1"/>
    </source>
</evidence>
<dbReference type="SUPFAM" id="SSF55298">
    <property type="entry name" value="YjgF-like"/>
    <property type="match status" value="1"/>
</dbReference>
<dbReference type="RefSeq" id="XP_018001325.1">
    <property type="nucleotide sequence ID" value="XM_018148440.1"/>
</dbReference>